<feature type="signal peptide" evidence="1">
    <location>
        <begin position="1"/>
        <end position="22"/>
    </location>
</feature>
<feature type="chain" id="PRO_5007887221" evidence="1">
    <location>
        <begin position="23"/>
        <end position="219"/>
    </location>
</feature>
<organism evidence="2 3">
    <name type="scientific">Pseudoalteromonas luteoviolacea CPMOR-1</name>
    <dbReference type="NCBI Taxonomy" id="1365248"/>
    <lineage>
        <taxon>Bacteria</taxon>
        <taxon>Pseudomonadati</taxon>
        <taxon>Pseudomonadota</taxon>
        <taxon>Gammaproteobacteria</taxon>
        <taxon>Alteromonadales</taxon>
        <taxon>Pseudoalteromonadaceae</taxon>
        <taxon>Pseudoalteromonas</taxon>
    </lineage>
</organism>
<protein>
    <submittedName>
        <fullName evidence="2">Uncharacterized protein</fullName>
    </submittedName>
</protein>
<evidence type="ECO:0000313" key="2">
    <source>
        <dbReference type="EMBL" id="KZN57497.1"/>
    </source>
</evidence>
<evidence type="ECO:0000256" key="1">
    <source>
        <dbReference type="SAM" id="SignalP"/>
    </source>
</evidence>
<comment type="caution">
    <text evidence="2">The sequence shown here is derived from an EMBL/GenBank/DDBJ whole genome shotgun (WGS) entry which is preliminary data.</text>
</comment>
<accession>A0A167H0F6</accession>
<dbReference type="Proteomes" id="UP000076486">
    <property type="component" value="Unassembled WGS sequence"/>
</dbReference>
<gene>
    <name evidence="2" type="ORF">N473_06325</name>
</gene>
<evidence type="ECO:0000313" key="3">
    <source>
        <dbReference type="Proteomes" id="UP000076486"/>
    </source>
</evidence>
<proteinExistence type="predicted"/>
<reference evidence="2 3" key="1">
    <citation type="submission" date="2013-07" db="EMBL/GenBank/DDBJ databases">
        <title>Comparative Genomic and Metabolomic Analysis of Twelve Strains of Pseudoalteromonas luteoviolacea.</title>
        <authorList>
            <person name="Vynne N.G."/>
            <person name="Mansson M."/>
            <person name="Gram L."/>
        </authorList>
    </citation>
    <scope>NUCLEOTIDE SEQUENCE [LARGE SCALE GENOMIC DNA]</scope>
    <source>
        <strain evidence="2 3">CPMOR-1</strain>
    </source>
</reference>
<keyword evidence="1" id="KW-0732">Signal</keyword>
<dbReference type="AlphaFoldDB" id="A0A167H0F6"/>
<dbReference type="RefSeq" id="WP_063370294.1">
    <property type="nucleotide sequence ID" value="NZ_AUYC01000095.1"/>
</dbReference>
<name>A0A167H0F6_9GAMM</name>
<dbReference type="PATRIC" id="fig|1365248.3.peg.5290"/>
<sequence>MNNKTVFAFVSALSALSFHALASDVVAAGNVVSAQSATQTSAAIDEPFRLPPDYCCNYRHGEPISFCPYPYSEQETVSMEEMMSAAYAVVQPQPIYIGGSRYTLNKSNFTPIYETRTIFEPCSYEPIVYRVLTGYEATFAVDGDFGQDLFFDISGRSNKSMTLKASCGSFSASDSGTKWVLSKSQNTARSCRQMTLKYTFSNSAAPSYIDLNIMISEQL</sequence>
<dbReference type="EMBL" id="AUYC01000095">
    <property type="protein sequence ID" value="KZN57497.1"/>
    <property type="molecule type" value="Genomic_DNA"/>
</dbReference>